<organism evidence="5 6">
    <name type="scientific">Lederbergia galactosidilytica</name>
    <dbReference type="NCBI Taxonomy" id="217031"/>
    <lineage>
        <taxon>Bacteria</taxon>
        <taxon>Bacillati</taxon>
        <taxon>Bacillota</taxon>
        <taxon>Bacilli</taxon>
        <taxon>Bacillales</taxon>
        <taxon>Bacillaceae</taxon>
        <taxon>Lederbergia</taxon>
    </lineage>
</organism>
<dbReference type="PANTHER" id="PTHR34978:SF3">
    <property type="entry name" value="SLR0241 PROTEIN"/>
    <property type="match status" value="1"/>
</dbReference>
<accession>A0A178A1C6</accession>
<dbReference type="InterPro" id="IPR012338">
    <property type="entry name" value="Beta-lactam/transpept-like"/>
</dbReference>
<feature type="domain" description="Peptidase M56" evidence="4">
    <location>
        <begin position="9"/>
        <end position="310"/>
    </location>
</feature>
<dbReference type="NCBIfam" id="NF000326">
    <property type="entry name" value="blaR1_generic"/>
    <property type="match status" value="1"/>
</dbReference>
<sequence>MDTFIHRFLLSILLVTLLIVTIVLLKRVLNKHLSVKAHYKIWFFLSIPLITPFFPWGFFKLEIISDLFKTILTQNSNLSLTNNRVAGASVPYLENRDLLHDLAVSVNRSTSEFFFNLGMTIWVLGMVILVGWIIYSNIQIRQIKKTASFIKDHKINELLEECKEIVGVKRGILLQESSKINSPLTLGLLKPYILLPLNTCKDFSLHELKYVFLHELSHQKSKDVLINYIMWILQTIYWFNPFVWYALKRMRVDRELACDASVLNLIDERAYIEYGQTIIHFASGKYNHAYQQFVPGMGGTKKQMKQRILSIAKYTRDSQRLIWKSKAICIALGILVLGLTPFTYVVASSDDVYEFTKKNIIYEDLSNYFNGHEGSFVLYDATKRQYLIHNREMSQQRVSPNSTYKIYSALFALESKVISPDSNDQVWDGRVQPFKVWNQNQNLSTAMGSSVNWYFQNLDQKVGKEQLQDYFHKIKYGNENISGPLDSYWMESTLKVSPIEQVELLVALEENDFGFKEENIQAVKQAISIEKKERGQLFGKTGTGTINGQDVNGWFIGYIEEAGQFYYFAVNIQKNGANGSKAANIVKHILDDKNIYWHSE</sequence>
<dbReference type="InterPro" id="IPR001460">
    <property type="entry name" value="PCN-bd_Tpept"/>
</dbReference>
<dbReference type="GO" id="GO:0008658">
    <property type="term" value="F:penicillin binding"/>
    <property type="evidence" value="ECO:0007669"/>
    <property type="project" value="InterPro"/>
</dbReference>
<comment type="caution">
    <text evidence="5">The sequence shown here is derived from an EMBL/GenBank/DDBJ whole genome shotgun (WGS) entry which is preliminary data.</text>
</comment>
<evidence type="ECO:0008006" key="7">
    <source>
        <dbReference type="Google" id="ProtNLM"/>
    </source>
</evidence>
<dbReference type="STRING" id="217031.ABB05_05535"/>
<feature type="domain" description="Penicillin-binding protein transpeptidase" evidence="3">
    <location>
        <begin position="374"/>
        <end position="590"/>
    </location>
</feature>
<evidence type="ECO:0000259" key="4">
    <source>
        <dbReference type="Pfam" id="PF05569"/>
    </source>
</evidence>
<evidence type="ECO:0000313" key="5">
    <source>
        <dbReference type="EMBL" id="OAK73891.1"/>
    </source>
</evidence>
<dbReference type="SUPFAM" id="SSF56601">
    <property type="entry name" value="beta-lactamase/transpeptidase-like"/>
    <property type="match status" value="1"/>
</dbReference>
<feature type="transmembrane region" description="Helical" evidence="2">
    <location>
        <begin position="6"/>
        <end position="29"/>
    </location>
</feature>
<comment type="similarity">
    <text evidence="1">Belongs to the peptidase M56 family.</text>
</comment>
<dbReference type="CDD" id="cd07341">
    <property type="entry name" value="M56_BlaR1_MecR1_like"/>
    <property type="match status" value="1"/>
</dbReference>
<proteinExistence type="inferred from homology"/>
<dbReference type="PANTHER" id="PTHR34978">
    <property type="entry name" value="POSSIBLE SENSOR-TRANSDUCER PROTEIN BLAR"/>
    <property type="match status" value="1"/>
</dbReference>
<evidence type="ECO:0000256" key="1">
    <source>
        <dbReference type="ARBA" id="ARBA00011075"/>
    </source>
</evidence>
<feature type="transmembrane region" description="Helical" evidence="2">
    <location>
        <begin position="113"/>
        <end position="135"/>
    </location>
</feature>
<feature type="transmembrane region" description="Helical" evidence="2">
    <location>
        <begin position="41"/>
        <end position="59"/>
    </location>
</feature>
<keyword evidence="2" id="KW-0472">Membrane</keyword>
<protein>
    <recommendedName>
        <fullName evidence="7">BlaR1 family beta-lactam sensor/signal transducer</fullName>
    </recommendedName>
</protein>
<dbReference type="Gene3D" id="3.40.710.10">
    <property type="entry name" value="DD-peptidase/beta-lactamase superfamily"/>
    <property type="match status" value="1"/>
</dbReference>
<dbReference type="OrthoDB" id="9762883at2"/>
<dbReference type="InterPro" id="IPR008756">
    <property type="entry name" value="Peptidase_M56"/>
</dbReference>
<reference evidence="5 6" key="1">
    <citation type="submission" date="2015-05" db="EMBL/GenBank/DDBJ databases">
        <title>Comparison of genome.</title>
        <authorList>
            <person name="Zheng Z."/>
            <person name="Sun M."/>
        </authorList>
    </citation>
    <scope>NUCLEOTIDE SEQUENCE [LARGE SCALE GENOMIC DNA]</scope>
    <source>
        <strain evidence="5 6">G25-74</strain>
    </source>
</reference>
<dbReference type="Pfam" id="PF00905">
    <property type="entry name" value="Transpeptidase"/>
    <property type="match status" value="1"/>
</dbReference>
<keyword evidence="2" id="KW-1133">Transmembrane helix</keyword>
<name>A0A178A1C6_9BACI</name>
<evidence type="ECO:0000256" key="2">
    <source>
        <dbReference type="SAM" id="Phobius"/>
    </source>
</evidence>
<evidence type="ECO:0000313" key="6">
    <source>
        <dbReference type="Proteomes" id="UP000077881"/>
    </source>
</evidence>
<keyword evidence="2" id="KW-0812">Transmembrane</keyword>
<dbReference type="RefSeq" id="WP_064467789.1">
    <property type="nucleotide sequence ID" value="NZ_LDJR01000028.1"/>
</dbReference>
<dbReference type="EMBL" id="LDJR01000028">
    <property type="protein sequence ID" value="OAK73891.1"/>
    <property type="molecule type" value="Genomic_DNA"/>
</dbReference>
<evidence type="ECO:0000259" key="3">
    <source>
        <dbReference type="Pfam" id="PF00905"/>
    </source>
</evidence>
<dbReference type="Proteomes" id="UP000077881">
    <property type="component" value="Unassembled WGS sequence"/>
</dbReference>
<dbReference type="PATRIC" id="fig|217031.6.peg.1196"/>
<dbReference type="AlphaFoldDB" id="A0A178A1C6"/>
<gene>
    <name evidence="5" type="ORF">ABB05_05535</name>
</gene>
<keyword evidence="6" id="KW-1185">Reference proteome</keyword>
<dbReference type="InterPro" id="IPR052173">
    <property type="entry name" value="Beta-lactam_resp_regulator"/>
</dbReference>
<dbReference type="Pfam" id="PF05569">
    <property type="entry name" value="Peptidase_M56"/>
    <property type="match status" value="1"/>
</dbReference>